<evidence type="ECO:0000256" key="3">
    <source>
        <dbReference type="ARBA" id="ARBA00022723"/>
    </source>
</evidence>
<evidence type="ECO:0000256" key="6">
    <source>
        <dbReference type="ARBA" id="ARBA00023008"/>
    </source>
</evidence>
<dbReference type="Proteomes" id="UP000018144">
    <property type="component" value="Unassembled WGS sequence"/>
</dbReference>
<dbReference type="OMA" id="LYAGGWY"/>
<dbReference type="InterPro" id="IPR015802">
    <property type="entry name" value="Cu_amine_oxidase_N3"/>
</dbReference>
<feature type="domain" description="Copper amine oxidase N2-terminal" evidence="11">
    <location>
        <begin position="6"/>
        <end position="93"/>
    </location>
</feature>
<dbReference type="GO" id="GO:0008131">
    <property type="term" value="F:primary methylamine oxidase activity"/>
    <property type="evidence" value="ECO:0007669"/>
    <property type="project" value="InterPro"/>
</dbReference>
<organism evidence="13 14">
    <name type="scientific">Pyronema omphalodes (strain CBS 100304)</name>
    <name type="common">Pyronema confluens</name>
    <dbReference type="NCBI Taxonomy" id="1076935"/>
    <lineage>
        <taxon>Eukaryota</taxon>
        <taxon>Fungi</taxon>
        <taxon>Dikarya</taxon>
        <taxon>Ascomycota</taxon>
        <taxon>Pezizomycotina</taxon>
        <taxon>Pezizomycetes</taxon>
        <taxon>Pezizales</taxon>
        <taxon>Pyronemataceae</taxon>
        <taxon>Pyronema</taxon>
    </lineage>
</organism>
<name>U4LR75_PYROM</name>
<dbReference type="InterPro" id="IPR015798">
    <property type="entry name" value="Cu_amine_oxidase_C"/>
</dbReference>
<dbReference type="InterPro" id="IPR000269">
    <property type="entry name" value="Cu_amine_oxidase"/>
</dbReference>
<evidence type="ECO:0000256" key="8">
    <source>
        <dbReference type="PIRSR" id="PIRSR600269-51"/>
    </source>
</evidence>
<dbReference type="eggNOG" id="KOG1186">
    <property type="taxonomic scope" value="Eukaryota"/>
</dbReference>
<evidence type="ECO:0000256" key="9">
    <source>
        <dbReference type="RuleBase" id="RU000672"/>
    </source>
</evidence>
<comment type="PTM">
    <text evidence="8 9">Topaquinone (TPQ) is generated by copper-dependent autoxidation of a specific tyrosyl residue.</text>
</comment>
<dbReference type="Pfam" id="PF01179">
    <property type="entry name" value="Cu_amine_oxid"/>
    <property type="match status" value="1"/>
</dbReference>
<evidence type="ECO:0000256" key="7">
    <source>
        <dbReference type="PIRSR" id="PIRSR600269-50"/>
    </source>
</evidence>
<comment type="similarity">
    <text evidence="2 9">Belongs to the copper/topaquinone oxidase family.</text>
</comment>
<dbReference type="Gene3D" id="2.70.98.20">
    <property type="entry name" value="Copper amine oxidase, catalytic domain"/>
    <property type="match status" value="1"/>
</dbReference>
<dbReference type="Gene3D" id="3.10.450.40">
    <property type="match status" value="2"/>
</dbReference>
<evidence type="ECO:0000256" key="5">
    <source>
        <dbReference type="ARBA" id="ARBA00023002"/>
    </source>
</evidence>
<evidence type="ECO:0000313" key="14">
    <source>
        <dbReference type="Proteomes" id="UP000018144"/>
    </source>
</evidence>
<dbReference type="GO" id="GO:0048038">
    <property type="term" value="F:quinone binding"/>
    <property type="evidence" value="ECO:0007669"/>
    <property type="project" value="InterPro"/>
</dbReference>
<dbReference type="OrthoDB" id="5379943at2759"/>
<feature type="active site" description="Proton acceptor" evidence="7">
    <location>
        <position position="313"/>
    </location>
</feature>
<dbReference type="InterPro" id="IPR015800">
    <property type="entry name" value="Cu_amine_oxidase_N2"/>
</dbReference>
<evidence type="ECO:0000256" key="2">
    <source>
        <dbReference type="ARBA" id="ARBA00007983"/>
    </source>
</evidence>
<accession>U4LR75</accession>
<dbReference type="InterPro" id="IPR016182">
    <property type="entry name" value="Cu_amine_oxidase_N-reg"/>
</dbReference>
<evidence type="ECO:0000256" key="4">
    <source>
        <dbReference type="ARBA" id="ARBA00022772"/>
    </source>
</evidence>
<dbReference type="PANTHER" id="PTHR10638">
    <property type="entry name" value="COPPER AMINE OXIDASE"/>
    <property type="match status" value="1"/>
</dbReference>
<dbReference type="STRING" id="1076935.U4LR75"/>
<evidence type="ECO:0000259" key="11">
    <source>
        <dbReference type="Pfam" id="PF02727"/>
    </source>
</evidence>
<feature type="active site" description="Schiff-base intermediate with substrate; via topaquinone" evidence="7">
    <location>
        <position position="397"/>
    </location>
</feature>
<feature type="domain" description="Copper amine oxidase catalytic" evidence="10">
    <location>
        <begin position="233"/>
        <end position="636"/>
    </location>
</feature>
<dbReference type="SUPFAM" id="SSF54416">
    <property type="entry name" value="Amine oxidase N-terminal region"/>
    <property type="match status" value="2"/>
</dbReference>
<feature type="modified residue" description="2',4',5'-topaquinone" evidence="8">
    <location>
        <position position="397"/>
    </location>
</feature>
<dbReference type="PANTHER" id="PTHR10638:SF33">
    <property type="entry name" value="AMINE OXIDASE"/>
    <property type="match status" value="1"/>
</dbReference>
<keyword evidence="5 9" id="KW-0560">Oxidoreductase</keyword>
<keyword evidence="4 7" id="KW-0801">TPQ</keyword>
<evidence type="ECO:0000259" key="12">
    <source>
        <dbReference type="Pfam" id="PF02728"/>
    </source>
</evidence>
<comment type="cofactor">
    <cofactor evidence="9">
        <name>Cu cation</name>
        <dbReference type="ChEBI" id="CHEBI:23378"/>
    </cofactor>
    <text evidence="9">Contains 1 topaquinone per subunit.</text>
</comment>
<feature type="domain" description="Copper amine oxidase N3-terminal" evidence="12">
    <location>
        <begin position="108"/>
        <end position="195"/>
    </location>
</feature>
<keyword evidence="6 9" id="KW-0186">Copper</keyword>
<reference evidence="13 14" key="1">
    <citation type="journal article" date="2013" name="PLoS Genet.">
        <title>The genome and development-dependent transcriptomes of Pyronema confluens: a window into fungal evolution.</title>
        <authorList>
            <person name="Traeger S."/>
            <person name="Altegoer F."/>
            <person name="Freitag M."/>
            <person name="Gabaldon T."/>
            <person name="Kempken F."/>
            <person name="Kumar A."/>
            <person name="Marcet-Houben M."/>
            <person name="Poggeler S."/>
            <person name="Stajich J.E."/>
            <person name="Nowrousian M."/>
        </authorList>
    </citation>
    <scope>NUCLEOTIDE SEQUENCE [LARGE SCALE GENOMIC DNA]</scope>
    <source>
        <strain evidence="14">CBS 100304</strain>
        <tissue evidence="13">Vegetative mycelium</tissue>
    </source>
</reference>
<keyword evidence="14" id="KW-1185">Reference proteome</keyword>
<comment type="cofactor">
    <cofactor evidence="1">
        <name>Cu cation</name>
        <dbReference type="ChEBI" id="CHEBI:23378"/>
    </cofactor>
</comment>
<keyword evidence="3 9" id="KW-0479">Metal-binding</keyword>
<dbReference type="SMR" id="U4LR75"/>
<dbReference type="EMBL" id="HF935650">
    <property type="protein sequence ID" value="CCX31810.1"/>
    <property type="molecule type" value="Genomic_DNA"/>
</dbReference>
<protein>
    <recommendedName>
        <fullName evidence="9">Amine oxidase</fullName>
        <ecNumber evidence="9">1.4.3.-</ecNumber>
    </recommendedName>
</protein>
<dbReference type="InterPro" id="IPR049948">
    <property type="entry name" value="Cu_Am_ox_TPQ-bd"/>
</dbReference>
<dbReference type="InterPro" id="IPR036460">
    <property type="entry name" value="Cu_amine_oxidase_C_sf"/>
</dbReference>
<sequence>MTVDIHPLTPLLPAEIVLSHEILKSSFAFNRTAEQSFHFKCITLHEPPKADLLAWQTGGPKPLRCAYAAYYIRNTPSFFESVIDLETSSLLSTIPIKAHFHGPADGPEILLVEKVALEDPKVQAELAKLELPAGSKVVSDPWIYGSDGIDDERRQFQCFLYLQHDEKLPDANHYAFPLSVSPIVDVATMKVVRIQHLPCGVDETPTLPKPYQVPPPNEYTPESQELRTDLKPLHIVQPEGASFTVAEDIPDSGGAIIEWQKWRFRTGFNHREGMVLYELSYAGRDIVYRVALSDMCIPYADPRSPYHKKAAFDLGDAGAGVMANNLQLGCDCLGSIHYLSSTISHESGRALIMPNVICIHEQDSGIGFKHMNYRTNRAVVTRARELVVQSIITVSNYEYILAFVFGQSGDWHYEVRATGILSTSPIDQGLEVPWGTVVHPGVLAASHQHIFSLRVDPAIDGQGNKVVIEEAHAMPLGPQNPHGTGYITKETELTHSGGYDTNTAANRTFKIQSQTRKNAINGANTGYRITVPPFQKLLAHPTSYHHARAEFGDNAIYLTKYRDGEFYAAGKWTNQSRGGEGVRAASDRKEELDGQPVVWVQFGLNHVPRTEDFPVMPCEIIRVGFKPHNFWERNPGIDVPPSSQERNKSILLGGKVGTGVNGDATSHRQGQVEAKVGMNGHIEKVNGCCTK</sequence>
<dbReference type="EC" id="1.4.3.-" evidence="9"/>
<dbReference type="Pfam" id="PF02727">
    <property type="entry name" value="Cu_amine_oxidN2"/>
    <property type="match status" value="1"/>
</dbReference>
<evidence type="ECO:0000256" key="1">
    <source>
        <dbReference type="ARBA" id="ARBA00001935"/>
    </source>
</evidence>
<evidence type="ECO:0000313" key="13">
    <source>
        <dbReference type="EMBL" id="CCX31810.1"/>
    </source>
</evidence>
<dbReference type="GO" id="GO:0005507">
    <property type="term" value="F:copper ion binding"/>
    <property type="evidence" value="ECO:0007669"/>
    <property type="project" value="InterPro"/>
</dbReference>
<dbReference type="SUPFAM" id="SSF49998">
    <property type="entry name" value="Amine oxidase catalytic domain"/>
    <property type="match status" value="1"/>
</dbReference>
<gene>
    <name evidence="13" type="ORF">PCON_11454</name>
</gene>
<dbReference type="AlphaFoldDB" id="U4LR75"/>
<dbReference type="Pfam" id="PF02728">
    <property type="entry name" value="Cu_amine_oxidN3"/>
    <property type="match status" value="1"/>
</dbReference>
<dbReference type="PROSITE" id="PS01164">
    <property type="entry name" value="COPPER_AMINE_OXID_1"/>
    <property type="match status" value="1"/>
</dbReference>
<proteinExistence type="inferred from homology"/>
<dbReference type="GO" id="GO:0009308">
    <property type="term" value="P:amine metabolic process"/>
    <property type="evidence" value="ECO:0007669"/>
    <property type="project" value="UniProtKB-UniRule"/>
</dbReference>
<evidence type="ECO:0000259" key="10">
    <source>
        <dbReference type="Pfam" id="PF01179"/>
    </source>
</evidence>